<name>A0AB73AKZ1_BACFG</name>
<evidence type="ECO:0000313" key="3">
    <source>
        <dbReference type="Proteomes" id="UP000021175"/>
    </source>
</evidence>
<evidence type="ECO:0000313" key="2">
    <source>
        <dbReference type="EMBL" id="EYB09770.1"/>
    </source>
</evidence>
<dbReference type="Proteomes" id="UP000021175">
    <property type="component" value="Unassembled WGS sequence"/>
</dbReference>
<dbReference type="EMBL" id="JGEU01000034">
    <property type="protein sequence ID" value="EYB09770.1"/>
    <property type="molecule type" value="Genomic_DNA"/>
</dbReference>
<gene>
    <name evidence="2" type="ORF">M119_2087</name>
</gene>
<feature type="region of interest" description="Disordered" evidence="1">
    <location>
        <begin position="63"/>
        <end position="90"/>
    </location>
</feature>
<sequence length="90" mass="10032">MTRFHRRQNTNTDELGKGVADNLRKDIQDFDIESPKNLTFINGCGKWLTVGIGTGINQKNQNAGIESQNVKGRTGKKGTNHSCKHINHPM</sequence>
<reference evidence="2 3" key="1">
    <citation type="submission" date="2014-02" db="EMBL/GenBank/DDBJ databases">
        <authorList>
            <person name="Sears C."/>
            <person name="Carroll K."/>
            <person name="Sack B.R."/>
            <person name="Qadri F."/>
            <person name="Myers L.L."/>
            <person name="Chung G.-T."/>
            <person name="Escheverria P."/>
            <person name="Fraser C.M."/>
            <person name="Sadzewicz L."/>
            <person name="Shefchek K.A."/>
            <person name="Tallon L."/>
            <person name="Das S.P."/>
            <person name="Daugherty S."/>
            <person name="Mongodin E.F."/>
        </authorList>
    </citation>
    <scope>NUCLEOTIDE SEQUENCE [LARGE SCALE GENOMIC DNA]</scope>
    <source>
        <strain evidence="2 3">3783N1-6</strain>
    </source>
</reference>
<accession>A0AB73AKZ1</accession>
<protein>
    <submittedName>
        <fullName evidence="2">Uncharacterized protein</fullName>
    </submittedName>
</protein>
<comment type="caution">
    <text evidence="2">The sequence shown here is derived from an EMBL/GenBank/DDBJ whole genome shotgun (WGS) entry which is preliminary data.</text>
</comment>
<evidence type="ECO:0000256" key="1">
    <source>
        <dbReference type="SAM" id="MobiDB-lite"/>
    </source>
</evidence>
<feature type="compositionally biased region" description="Basic residues" evidence="1">
    <location>
        <begin position="73"/>
        <end position="90"/>
    </location>
</feature>
<dbReference type="AlphaFoldDB" id="A0AB73AKZ1"/>
<organism evidence="2 3">
    <name type="scientific">Bacteroides fragilis str. 3783N1-6</name>
    <dbReference type="NCBI Taxonomy" id="1339310"/>
    <lineage>
        <taxon>Bacteria</taxon>
        <taxon>Pseudomonadati</taxon>
        <taxon>Bacteroidota</taxon>
        <taxon>Bacteroidia</taxon>
        <taxon>Bacteroidales</taxon>
        <taxon>Bacteroidaceae</taxon>
        <taxon>Bacteroides</taxon>
    </lineage>
</organism>
<proteinExistence type="predicted"/>